<sequence>MAPERKHQQSVNRHKPSKNPQNEGAANVSNVADSQKLSTHRDTLTSTQLQPSTPTTFQYLPRPWTKDTVNSNSNANVNGATPMERWQNERIDDQPWHAIEGVYLHDGGDLDMTQQDNNTDNERRDGLAEDVDSMAYHTSGV</sequence>
<name>A0A8H4RCV5_9HELO</name>
<evidence type="ECO:0000313" key="3">
    <source>
        <dbReference type="Proteomes" id="UP000566819"/>
    </source>
</evidence>
<feature type="region of interest" description="Disordered" evidence="1">
    <location>
        <begin position="1"/>
        <end position="84"/>
    </location>
</feature>
<reference evidence="2 3" key="1">
    <citation type="submission" date="2020-03" db="EMBL/GenBank/DDBJ databases">
        <title>Draft Genome Sequence of Cudoniella acicularis.</title>
        <authorList>
            <person name="Buettner E."/>
            <person name="Kellner H."/>
        </authorList>
    </citation>
    <scope>NUCLEOTIDE SEQUENCE [LARGE SCALE GENOMIC DNA]</scope>
    <source>
        <strain evidence="2 3">DSM 108380</strain>
    </source>
</reference>
<feature type="compositionally biased region" description="Low complexity" evidence="1">
    <location>
        <begin position="68"/>
        <end position="81"/>
    </location>
</feature>
<organism evidence="2 3">
    <name type="scientific">Cudoniella acicularis</name>
    <dbReference type="NCBI Taxonomy" id="354080"/>
    <lineage>
        <taxon>Eukaryota</taxon>
        <taxon>Fungi</taxon>
        <taxon>Dikarya</taxon>
        <taxon>Ascomycota</taxon>
        <taxon>Pezizomycotina</taxon>
        <taxon>Leotiomycetes</taxon>
        <taxon>Helotiales</taxon>
        <taxon>Tricladiaceae</taxon>
        <taxon>Cudoniella</taxon>
    </lineage>
</organism>
<evidence type="ECO:0000313" key="2">
    <source>
        <dbReference type="EMBL" id="KAF4626394.1"/>
    </source>
</evidence>
<accession>A0A8H4RCV5</accession>
<proteinExistence type="predicted"/>
<feature type="compositionally biased region" description="Polar residues" evidence="1">
    <location>
        <begin position="18"/>
        <end position="37"/>
    </location>
</feature>
<comment type="caution">
    <text evidence="2">The sequence shown here is derived from an EMBL/GenBank/DDBJ whole genome shotgun (WGS) entry which is preliminary data.</text>
</comment>
<dbReference type="Proteomes" id="UP000566819">
    <property type="component" value="Unassembled WGS sequence"/>
</dbReference>
<dbReference type="EMBL" id="JAAMPI010001161">
    <property type="protein sequence ID" value="KAF4626394.1"/>
    <property type="molecule type" value="Genomic_DNA"/>
</dbReference>
<evidence type="ECO:0000256" key="1">
    <source>
        <dbReference type="SAM" id="MobiDB-lite"/>
    </source>
</evidence>
<protein>
    <submittedName>
        <fullName evidence="2">Uncharacterized protein</fullName>
    </submittedName>
</protein>
<feature type="region of interest" description="Disordered" evidence="1">
    <location>
        <begin position="107"/>
        <end position="141"/>
    </location>
</feature>
<keyword evidence="3" id="KW-1185">Reference proteome</keyword>
<dbReference type="OrthoDB" id="10565094at2759"/>
<dbReference type="AlphaFoldDB" id="A0A8H4RCV5"/>
<feature type="compositionally biased region" description="Low complexity" evidence="1">
    <location>
        <begin position="44"/>
        <end position="56"/>
    </location>
</feature>
<gene>
    <name evidence="2" type="ORF">G7Y89_g11765</name>
</gene>